<dbReference type="Proteomes" id="UP000316225">
    <property type="component" value="Unassembled WGS sequence"/>
</dbReference>
<evidence type="ECO:0000313" key="3">
    <source>
        <dbReference type="EMBL" id="TWI28064.1"/>
    </source>
</evidence>
<organism evidence="3 4">
    <name type="scientific">Paracoccus sulfuroxidans</name>
    <dbReference type="NCBI Taxonomy" id="384678"/>
    <lineage>
        <taxon>Bacteria</taxon>
        <taxon>Pseudomonadati</taxon>
        <taxon>Pseudomonadota</taxon>
        <taxon>Alphaproteobacteria</taxon>
        <taxon>Rhodobacterales</taxon>
        <taxon>Paracoccaceae</taxon>
        <taxon>Paracoccus</taxon>
    </lineage>
</organism>
<reference evidence="3 4" key="1">
    <citation type="journal article" date="2015" name="Stand. Genomic Sci.">
        <title>Genomic Encyclopedia of Bacterial and Archaeal Type Strains, Phase III: the genomes of soil and plant-associated and newly described type strains.</title>
        <authorList>
            <person name="Whitman W.B."/>
            <person name="Woyke T."/>
            <person name="Klenk H.P."/>
            <person name="Zhou Y."/>
            <person name="Lilburn T.G."/>
            <person name="Beck B.J."/>
            <person name="De Vos P."/>
            <person name="Vandamme P."/>
            <person name="Eisen J.A."/>
            <person name="Garrity G."/>
            <person name="Hugenholtz P."/>
            <person name="Kyrpides N.C."/>
        </authorList>
    </citation>
    <scope>NUCLEOTIDE SEQUENCE [LARGE SCALE GENOMIC DNA]</scope>
    <source>
        <strain evidence="3 4">CGMCC 1.5364</strain>
    </source>
</reference>
<comment type="caution">
    <text evidence="3">The sequence shown here is derived from an EMBL/GenBank/DDBJ whole genome shotgun (WGS) entry which is preliminary data.</text>
</comment>
<gene>
    <name evidence="3" type="ORF">IQ24_03895</name>
</gene>
<keyword evidence="1" id="KW-0175">Coiled coil</keyword>
<name>A0A562N7I4_9RHOB</name>
<evidence type="ECO:0000256" key="1">
    <source>
        <dbReference type="SAM" id="Coils"/>
    </source>
</evidence>
<evidence type="ECO:0000313" key="4">
    <source>
        <dbReference type="Proteomes" id="UP000316225"/>
    </source>
</evidence>
<keyword evidence="4" id="KW-1185">Reference proteome</keyword>
<evidence type="ECO:0000256" key="2">
    <source>
        <dbReference type="SAM" id="MobiDB-lite"/>
    </source>
</evidence>
<dbReference type="EMBL" id="VLKU01000017">
    <property type="protein sequence ID" value="TWI28064.1"/>
    <property type="molecule type" value="Genomic_DNA"/>
</dbReference>
<sequence length="115" mass="12791">MNMTLMMQIPVLVFLLATLIYCGVLARRVKSLNDLETGLGGAIAVMTSEIDRLDRALAAAKADALKATETLSKEIERAKEERAFWILQQKFSQNGGSAPVSRLRRRKRKEALEDA</sequence>
<dbReference type="AlphaFoldDB" id="A0A562N7I4"/>
<feature type="coiled-coil region" evidence="1">
    <location>
        <begin position="43"/>
        <end position="81"/>
    </location>
</feature>
<accession>A0A562N7I4</accession>
<feature type="region of interest" description="Disordered" evidence="2">
    <location>
        <begin position="93"/>
        <end position="115"/>
    </location>
</feature>
<proteinExistence type="predicted"/>
<protein>
    <submittedName>
        <fullName evidence="3">Uncharacterized protein</fullName>
    </submittedName>
</protein>
<dbReference type="RefSeq" id="WP_242008356.1">
    <property type="nucleotide sequence ID" value="NZ_VLKU01000017.1"/>
</dbReference>